<proteinExistence type="predicted"/>
<accession>A0ACA9RGY6</accession>
<dbReference type="Proteomes" id="UP000789366">
    <property type="component" value="Unassembled WGS sequence"/>
</dbReference>
<keyword evidence="2" id="KW-1185">Reference proteome</keyword>
<evidence type="ECO:0000313" key="1">
    <source>
        <dbReference type="EMBL" id="CAG8792117.1"/>
    </source>
</evidence>
<evidence type="ECO:0000313" key="2">
    <source>
        <dbReference type="Proteomes" id="UP000789366"/>
    </source>
</evidence>
<dbReference type="EMBL" id="CAJVPW010070196">
    <property type="protein sequence ID" value="CAG8792117.1"/>
    <property type="molecule type" value="Genomic_DNA"/>
</dbReference>
<gene>
    <name evidence="1" type="ORF">SPELUC_LOCUS17330</name>
</gene>
<protein>
    <submittedName>
        <fullName evidence="1">5629_t:CDS:1</fullName>
    </submittedName>
</protein>
<sequence length="51" mass="5806">RNRTKPDRNSKRSSVACKRCRKNKVHCVIDDDKCKNCTKVGAICTIPDKSK</sequence>
<comment type="caution">
    <text evidence="1">The sequence shown here is derived from an EMBL/GenBank/DDBJ whole genome shotgun (WGS) entry which is preliminary data.</text>
</comment>
<organism evidence="1 2">
    <name type="scientific">Cetraspora pellucida</name>
    <dbReference type="NCBI Taxonomy" id="1433469"/>
    <lineage>
        <taxon>Eukaryota</taxon>
        <taxon>Fungi</taxon>
        <taxon>Fungi incertae sedis</taxon>
        <taxon>Mucoromycota</taxon>
        <taxon>Glomeromycotina</taxon>
        <taxon>Glomeromycetes</taxon>
        <taxon>Diversisporales</taxon>
        <taxon>Gigasporaceae</taxon>
        <taxon>Cetraspora</taxon>
    </lineage>
</organism>
<reference evidence="1" key="1">
    <citation type="submission" date="2021-06" db="EMBL/GenBank/DDBJ databases">
        <authorList>
            <person name="Kallberg Y."/>
            <person name="Tangrot J."/>
            <person name="Rosling A."/>
        </authorList>
    </citation>
    <scope>NUCLEOTIDE SEQUENCE</scope>
    <source>
        <strain evidence="1">28 12/20/2015</strain>
    </source>
</reference>
<name>A0ACA9RGY6_9GLOM</name>
<feature type="non-terminal residue" evidence="1">
    <location>
        <position position="1"/>
    </location>
</feature>